<comment type="caution">
    <text evidence="1">The sequence shown here is derived from an EMBL/GenBank/DDBJ whole genome shotgun (WGS) entry which is preliminary data.</text>
</comment>
<proteinExistence type="predicted"/>
<evidence type="ECO:0000313" key="1">
    <source>
        <dbReference type="EMBL" id="KAK9319277.1"/>
    </source>
</evidence>
<accession>A0ACC3TDP4</accession>
<sequence length="697" mass="77388">MEQRRAEIEAKKAKLADLRRQRQDRLQMPQHSLSRDALSPSRGAADRRSDIDQLVASLVGSPRSQSRLERDSVASSGQENSDPFVDTAPYSPRKAPTTPPFSDLSTAIITLFDAPPLAQTQLRDSEVRVTEEKITYSKEVQTAESWITEEPQYEYAHLDVLSASDPGEFQEKVRERLRREIEEELWPQQKRDSPNVECEPSAARSINMKDLRPEEKSELLQSEEFLQFIERSSKIVERVLDDDYDILVDYASGFEDKEYVRIPYFSGSQSEGMVKQVTQFFSDRWSSNRTITAIDWSPKYVELLLAAYSKTPQSTRDPMGIIQVWNAHLHDRPEYIFHSQSDILSSKFSPFHPNLIVGGCYNGQILVWDTRAKYEAILKSPLTGTGHTHPVYSIEFVGTKNATNIISCSTDGRVCEWNADFLALPHASGSLAVSVRLVYDFKLPPPSRTEDLAPTVLGLQVSDPSYFLVGSEDGDLYTCNRSVGAGAKAGLDLSTTYRSHAAPVSGLSFHPTYGPLDLSDLVLSSSLDWTLKLWRVRKSTKPTMSTSRSGIIGVASVETPNLSSASHTSIMNEPLMEFSADDAVFDVAWNPVRPAVFASVGCAGKVDIWDLLAETEVPLASSRPTTASGAKCQALNKVAWEKSDGKRLAVGGLSSVVTVFEVGDSLGGAANARSEEWRHMRRLVAYAEKRTSKTDAR</sequence>
<gene>
    <name evidence="1" type="ORF">V1517DRAFT_310866</name>
</gene>
<reference evidence="2" key="1">
    <citation type="journal article" date="2024" name="Front. Bioeng. Biotechnol.">
        <title>Genome-scale model development and genomic sequencing of the oleaginous clade Lipomyces.</title>
        <authorList>
            <person name="Czajka J.J."/>
            <person name="Han Y."/>
            <person name="Kim J."/>
            <person name="Mondo S.J."/>
            <person name="Hofstad B.A."/>
            <person name="Robles A."/>
            <person name="Haridas S."/>
            <person name="Riley R."/>
            <person name="LaButti K."/>
            <person name="Pangilinan J."/>
            <person name="Andreopoulos W."/>
            <person name="Lipzen A."/>
            <person name="Yan J."/>
            <person name="Wang M."/>
            <person name="Ng V."/>
            <person name="Grigoriev I.V."/>
            <person name="Spatafora J.W."/>
            <person name="Magnuson J.K."/>
            <person name="Baker S.E."/>
            <person name="Pomraning K.R."/>
        </authorList>
    </citation>
    <scope>NUCLEOTIDE SEQUENCE [LARGE SCALE GENOMIC DNA]</scope>
    <source>
        <strain evidence="2">CBS 10300</strain>
    </source>
</reference>
<name>A0ACC3TDP4_9ASCO</name>
<dbReference type="Proteomes" id="UP001489719">
    <property type="component" value="Unassembled WGS sequence"/>
</dbReference>
<dbReference type="EMBL" id="MU970204">
    <property type="protein sequence ID" value="KAK9319277.1"/>
    <property type="molecule type" value="Genomic_DNA"/>
</dbReference>
<keyword evidence="2" id="KW-1185">Reference proteome</keyword>
<protein>
    <submittedName>
        <fullName evidence="1">WD40-repeat-containing domain protein</fullName>
    </submittedName>
</protein>
<evidence type="ECO:0000313" key="2">
    <source>
        <dbReference type="Proteomes" id="UP001489719"/>
    </source>
</evidence>
<organism evidence="1 2">
    <name type="scientific">Lipomyces orientalis</name>
    <dbReference type="NCBI Taxonomy" id="1233043"/>
    <lineage>
        <taxon>Eukaryota</taxon>
        <taxon>Fungi</taxon>
        <taxon>Dikarya</taxon>
        <taxon>Ascomycota</taxon>
        <taxon>Saccharomycotina</taxon>
        <taxon>Lipomycetes</taxon>
        <taxon>Lipomycetales</taxon>
        <taxon>Lipomycetaceae</taxon>
        <taxon>Lipomyces</taxon>
    </lineage>
</organism>